<evidence type="ECO:0000313" key="2">
    <source>
        <dbReference type="Proteomes" id="UP000092695"/>
    </source>
</evidence>
<dbReference type="Proteomes" id="UP000092695">
    <property type="component" value="Chromosome"/>
</dbReference>
<gene>
    <name evidence="1" type="ORF">BA177_13390</name>
</gene>
<protein>
    <submittedName>
        <fullName evidence="1">Uncharacterized protein</fullName>
    </submittedName>
</protein>
<dbReference type="AlphaFoldDB" id="A0A193LI40"/>
<keyword evidence="2" id="KW-1185">Reference proteome</keyword>
<dbReference type="STRING" id="1548547.BA177_13390"/>
<accession>A0A193LI40</accession>
<reference evidence="1 2" key="1">
    <citation type="submission" date="2016-06" db="EMBL/GenBank/DDBJ databases">
        <title>Complete genome sequence of a deep-branching marine Gamma Proteobacterium Woeseia oceani type strain XK5.</title>
        <authorList>
            <person name="Mu D."/>
            <person name="Du Z."/>
        </authorList>
    </citation>
    <scope>NUCLEOTIDE SEQUENCE [LARGE SCALE GENOMIC DNA]</scope>
    <source>
        <strain evidence="1 2">XK5</strain>
    </source>
</reference>
<proteinExistence type="predicted"/>
<sequence>MLAGVFALTSSVNAAGIDGAYDRVSLINVRTGEFPEAANRVGLLIFGQGHYAMLTMNPDRRVLSRDAAKSLPAAEKISYLEEWLDINAHSGRYEIDGDTLRWYREFSEDPREVGSTTSLQWRTDGDLLILSFTLGNGDRYDWTWRRRSAAEATADDDSK</sequence>
<dbReference type="KEGG" id="woc:BA177_13390"/>
<name>A0A193LI40_9GAMM</name>
<dbReference type="EMBL" id="CP016268">
    <property type="protein sequence ID" value="ANO52059.1"/>
    <property type="molecule type" value="Genomic_DNA"/>
</dbReference>
<evidence type="ECO:0000313" key="1">
    <source>
        <dbReference type="EMBL" id="ANO52059.1"/>
    </source>
</evidence>
<organism evidence="1 2">
    <name type="scientific">Woeseia oceani</name>
    <dbReference type="NCBI Taxonomy" id="1548547"/>
    <lineage>
        <taxon>Bacteria</taxon>
        <taxon>Pseudomonadati</taxon>
        <taxon>Pseudomonadota</taxon>
        <taxon>Gammaproteobacteria</taxon>
        <taxon>Woeseiales</taxon>
        <taxon>Woeseiaceae</taxon>
        <taxon>Woeseia</taxon>
    </lineage>
</organism>